<feature type="compositionally biased region" description="Basic and acidic residues" evidence="1">
    <location>
        <begin position="106"/>
        <end position="117"/>
    </location>
</feature>
<sequence length="144" mass="17428">MYYVEEGLIRIINNILNEVKEKEPEIKFKNEVSIHIQHKFCQLKKTEHILDFEEYAMINSLWMSKFFGFTQNEVKMLCKKLIDNEKIDSNNNKHKKRNGMLKKHMNNKERKCKENINNKELVNTNNISEKQKERKKDLTNKKKK</sequence>
<proteinExistence type="predicted"/>
<feature type="compositionally biased region" description="Basic and acidic residues" evidence="1">
    <location>
        <begin position="129"/>
        <end position="144"/>
    </location>
</feature>
<dbReference type="EMBL" id="MCOG01000067">
    <property type="protein sequence ID" value="ORY58258.1"/>
    <property type="molecule type" value="Genomic_DNA"/>
</dbReference>
<comment type="caution">
    <text evidence="2">The sequence shown here is derived from an EMBL/GenBank/DDBJ whole genome shotgun (WGS) entry which is preliminary data.</text>
</comment>
<evidence type="ECO:0000256" key="1">
    <source>
        <dbReference type="SAM" id="MobiDB-lite"/>
    </source>
</evidence>
<keyword evidence="3" id="KW-1185">Reference proteome</keyword>
<dbReference type="Proteomes" id="UP000193920">
    <property type="component" value="Unassembled WGS sequence"/>
</dbReference>
<accession>A0A1Y2DG75</accession>
<evidence type="ECO:0000313" key="2">
    <source>
        <dbReference type="EMBL" id="ORY58258.1"/>
    </source>
</evidence>
<feature type="region of interest" description="Disordered" evidence="1">
    <location>
        <begin position="87"/>
        <end position="144"/>
    </location>
</feature>
<protein>
    <submittedName>
        <fullName evidence="2">Uncharacterized protein</fullName>
    </submittedName>
</protein>
<name>A0A1Y2DG75_9FUNG</name>
<dbReference type="AlphaFoldDB" id="A0A1Y2DG75"/>
<feature type="compositionally biased region" description="Basic residues" evidence="1">
    <location>
        <begin position="92"/>
        <end position="105"/>
    </location>
</feature>
<reference evidence="2 3" key="1">
    <citation type="submission" date="2016-08" db="EMBL/GenBank/DDBJ databases">
        <title>A Parts List for Fungal Cellulosomes Revealed by Comparative Genomics.</title>
        <authorList>
            <consortium name="DOE Joint Genome Institute"/>
            <person name="Haitjema C.H."/>
            <person name="Gilmore S.P."/>
            <person name="Henske J.K."/>
            <person name="Solomon K.V."/>
            <person name="De Groot R."/>
            <person name="Kuo A."/>
            <person name="Mondo S.J."/>
            <person name="Salamov A.A."/>
            <person name="Labutti K."/>
            <person name="Zhao Z."/>
            <person name="Chiniquy J."/>
            <person name="Barry K."/>
            <person name="Brewer H.M."/>
            <person name="Purvine S.O."/>
            <person name="Wright A.T."/>
            <person name="Boxma B."/>
            <person name="Van Alen T."/>
            <person name="Hackstein J.H."/>
            <person name="Baker S.E."/>
            <person name="Grigoriev I.V."/>
            <person name="O'Malley M.A."/>
        </authorList>
    </citation>
    <scope>NUCLEOTIDE SEQUENCE [LARGE SCALE GENOMIC DNA]</scope>
    <source>
        <strain evidence="2 3">G1</strain>
    </source>
</reference>
<gene>
    <name evidence="2" type="ORF">LY90DRAFT_506248</name>
</gene>
<organism evidence="2 3">
    <name type="scientific">Neocallimastix californiae</name>
    <dbReference type="NCBI Taxonomy" id="1754190"/>
    <lineage>
        <taxon>Eukaryota</taxon>
        <taxon>Fungi</taxon>
        <taxon>Fungi incertae sedis</taxon>
        <taxon>Chytridiomycota</taxon>
        <taxon>Chytridiomycota incertae sedis</taxon>
        <taxon>Neocallimastigomycetes</taxon>
        <taxon>Neocallimastigales</taxon>
        <taxon>Neocallimastigaceae</taxon>
        <taxon>Neocallimastix</taxon>
    </lineage>
</organism>
<feature type="compositionally biased region" description="Polar residues" evidence="1">
    <location>
        <begin position="118"/>
        <end position="128"/>
    </location>
</feature>
<evidence type="ECO:0000313" key="3">
    <source>
        <dbReference type="Proteomes" id="UP000193920"/>
    </source>
</evidence>